<dbReference type="STRING" id="52.CMC5_027180"/>
<keyword evidence="4" id="KW-1185">Reference proteome</keyword>
<evidence type="ECO:0000256" key="1">
    <source>
        <dbReference type="SAM" id="MobiDB-lite"/>
    </source>
</evidence>
<evidence type="ECO:0000313" key="4">
    <source>
        <dbReference type="Proteomes" id="UP000067626"/>
    </source>
</evidence>
<feature type="region of interest" description="Disordered" evidence="1">
    <location>
        <begin position="22"/>
        <end position="127"/>
    </location>
</feature>
<organism evidence="3 4">
    <name type="scientific">Chondromyces crocatus</name>
    <dbReference type="NCBI Taxonomy" id="52"/>
    <lineage>
        <taxon>Bacteria</taxon>
        <taxon>Pseudomonadati</taxon>
        <taxon>Myxococcota</taxon>
        <taxon>Polyangia</taxon>
        <taxon>Polyangiales</taxon>
        <taxon>Polyangiaceae</taxon>
        <taxon>Chondromyces</taxon>
    </lineage>
</organism>
<dbReference type="EMBL" id="CP012159">
    <property type="protein sequence ID" value="AKT38571.1"/>
    <property type="molecule type" value="Genomic_DNA"/>
</dbReference>
<evidence type="ECO:0000313" key="3">
    <source>
        <dbReference type="EMBL" id="AKT38571.1"/>
    </source>
</evidence>
<gene>
    <name evidence="3" type="ORF">CMC5_027180</name>
</gene>
<keyword evidence="2" id="KW-0732">Signal</keyword>
<feature type="chain" id="PRO_5005459213" evidence="2">
    <location>
        <begin position="19"/>
        <end position="127"/>
    </location>
</feature>
<reference evidence="3 4" key="1">
    <citation type="submission" date="2015-07" db="EMBL/GenBank/DDBJ databases">
        <title>Genome analysis of myxobacterium Chondromyces crocatus Cm c5 reveals a high potential for natural compound synthesis and the genetic basis for the loss of fruiting body formation.</title>
        <authorList>
            <person name="Zaburannyi N."/>
            <person name="Bunk B."/>
            <person name="Maier J."/>
            <person name="Overmann J."/>
            <person name="Mueller R."/>
        </authorList>
    </citation>
    <scope>NUCLEOTIDE SEQUENCE [LARGE SCALE GENOMIC DNA]</scope>
    <source>
        <strain evidence="3 4">Cm c5</strain>
    </source>
</reference>
<evidence type="ECO:0000256" key="2">
    <source>
        <dbReference type="SAM" id="SignalP"/>
    </source>
</evidence>
<proteinExistence type="predicted"/>
<dbReference type="KEGG" id="ccro:CMC5_027180"/>
<protein>
    <submittedName>
        <fullName evidence="3">Uncharacterized protein</fullName>
    </submittedName>
</protein>
<accession>A0A0K1ECH6</accession>
<feature type="compositionally biased region" description="Basic and acidic residues" evidence="1">
    <location>
        <begin position="116"/>
        <end position="127"/>
    </location>
</feature>
<dbReference type="PROSITE" id="PS51257">
    <property type="entry name" value="PROKAR_LIPOPROTEIN"/>
    <property type="match status" value="1"/>
</dbReference>
<dbReference type="AlphaFoldDB" id="A0A0K1ECH6"/>
<name>A0A0K1ECH6_CHOCO</name>
<sequence length="127" mass="12996">MMSSVKAGTLVVVALALAACAGASQRGRAPAGPESTEMWESQVLDEGPREVPRRLAPPGRATPGANLDGWLNTMPGGVSPALPDDMPGAFEGLPPGGSGAAPGTRSVPPSQWEGPDAQRPHDPLLRR</sequence>
<dbReference type="Proteomes" id="UP000067626">
    <property type="component" value="Chromosome"/>
</dbReference>
<feature type="signal peptide" evidence="2">
    <location>
        <begin position="1"/>
        <end position="18"/>
    </location>
</feature>